<comment type="caution">
    <text evidence="1">The sequence shown here is derived from an EMBL/GenBank/DDBJ whole genome shotgun (WGS) entry which is preliminary data.</text>
</comment>
<protein>
    <submittedName>
        <fullName evidence="1">559_t:CDS:1</fullName>
    </submittedName>
</protein>
<dbReference type="Proteomes" id="UP000789739">
    <property type="component" value="Unassembled WGS sequence"/>
</dbReference>
<keyword evidence="2" id="KW-1185">Reference proteome</keyword>
<proteinExistence type="predicted"/>
<evidence type="ECO:0000313" key="1">
    <source>
        <dbReference type="EMBL" id="CAG8560859.1"/>
    </source>
</evidence>
<dbReference type="EMBL" id="CAJVPI010000666">
    <property type="protein sequence ID" value="CAG8560859.1"/>
    <property type="molecule type" value="Genomic_DNA"/>
</dbReference>
<sequence length="147" mass="17504">MTQEELELEFERLVQSTVNIIRNRYKNNVKIYFGTLKGLFNEEYVKLREFLEYDQVDKTIFALWALQNPDNVKYDIVRTSGSKLVMAFYTDASAGFYFDPTQDQLEVFESNTKYPTCWSNEDEKKYTKNYSQVIIVELLIESHHPRQ</sequence>
<dbReference type="AlphaFoldDB" id="A0A9N9BEB7"/>
<name>A0A9N9BEB7_9GLOM</name>
<organism evidence="1 2">
    <name type="scientific">Paraglomus brasilianum</name>
    <dbReference type="NCBI Taxonomy" id="144538"/>
    <lineage>
        <taxon>Eukaryota</taxon>
        <taxon>Fungi</taxon>
        <taxon>Fungi incertae sedis</taxon>
        <taxon>Mucoromycota</taxon>
        <taxon>Glomeromycotina</taxon>
        <taxon>Glomeromycetes</taxon>
        <taxon>Paraglomerales</taxon>
        <taxon>Paraglomeraceae</taxon>
        <taxon>Paraglomus</taxon>
    </lineage>
</organism>
<reference evidence="1" key="1">
    <citation type="submission" date="2021-06" db="EMBL/GenBank/DDBJ databases">
        <authorList>
            <person name="Kallberg Y."/>
            <person name="Tangrot J."/>
            <person name="Rosling A."/>
        </authorList>
    </citation>
    <scope>NUCLEOTIDE SEQUENCE</scope>
    <source>
        <strain evidence="1">BR232B</strain>
    </source>
</reference>
<accession>A0A9N9BEB7</accession>
<evidence type="ECO:0000313" key="2">
    <source>
        <dbReference type="Proteomes" id="UP000789739"/>
    </source>
</evidence>
<gene>
    <name evidence="1" type="ORF">PBRASI_LOCUS5585</name>
</gene>